<reference evidence="2" key="1">
    <citation type="journal article" date="2019" name="Int. J. Syst. Evol. Microbiol.">
        <title>The Global Catalogue of Microorganisms (GCM) 10K type strain sequencing project: providing services to taxonomists for standard genome sequencing and annotation.</title>
        <authorList>
            <consortium name="The Broad Institute Genomics Platform"/>
            <consortium name="The Broad Institute Genome Sequencing Center for Infectious Disease"/>
            <person name="Wu L."/>
            <person name="Ma J."/>
        </authorList>
    </citation>
    <scope>NUCLEOTIDE SEQUENCE [LARGE SCALE GENOMIC DNA]</scope>
    <source>
        <strain evidence="2">JCM 18657</strain>
    </source>
</reference>
<gene>
    <name evidence="1" type="ORF">ACFQWB_00370</name>
</gene>
<evidence type="ECO:0000313" key="1">
    <source>
        <dbReference type="EMBL" id="MFC7748398.1"/>
    </source>
</evidence>
<evidence type="ECO:0008006" key="3">
    <source>
        <dbReference type="Google" id="ProtNLM"/>
    </source>
</evidence>
<evidence type="ECO:0000313" key="2">
    <source>
        <dbReference type="Proteomes" id="UP001596528"/>
    </source>
</evidence>
<dbReference type="RefSeq" id="WP_138789430.1">
    <property type="nucleotide sequence ID" value="NZ_JBHTGQ010000001.1"/>
</dbReference>
<proteinExistence type="predicted"/>
<name>A0ABW2UZH3_9BACL</name>
<accession>A0ABW2UZH3</accession>
<dbReference type="EMBL" id="JBHTGQ010000001">
    <property type="protein sequence ID" value="MFC7748398.1"/>
    <property type="molecule type" value="Genomic_DNA"/>
</dbReference>
<protein>
    <recommendedName>
        <fullName evidence="3">Activator of Hsp90 ATPase homolog 1-like protein</fullName>
    </recommendedName>
</protein>
<sequence>MAAELNIWEASMKREPGEGYVGRVIFEVKGHAKPYEMTLYSEDGRDWEYNLLFAREPGKESDIAWVEEEIERNDDWFDALVDAACEKLEE</sequence>
<organism evidence="1 2">
    <name type="scientific">Paenibacillus thermoaerophilus</name>
    <dbReference type="NCBI Taxonomy" id="1215385"/>
    <lineage>
        <taxon>Bacteria</taxon>
        <taxon>Bacillati</taxon>
        <taxon>Bacillota</taxon>
        <taxon>Bacilli</taxon>
        <taxon>Bacillales</taxon>
        <taxon>Paenibacillaceae</taxon>
        <taxon>Paenibacillus</taxon>
    </lineage>
</organism>
<dbReference type="Proteomes" id="UP001596528">
    <property type="component" value="Unassembled WGS sequence"/>
</dbReference>
<comment type="caution">
    <text evidence="1">The sequence shown here is derived from an EMBL/GenBank/DDBJ whole genome shotgun (WGS) entry which is preliminary data.</text>
</comment>
<keyword evidence="2" id="KW-1185">Reference proteome</keyword>